<keyword evidence="5" id="KW-1185">Reference proteome</keyword>
<comment type="similarity">
    <text evidence="1 2">Belongs to the small heat shock protein (HSP20) family.</text>
</comment>
<name>V4B9N5_LOTGI</name>
<dbReference type="GeneID" id="20233830"/>
<evidence type="ECO:0000259" key="3">
    <source>
        <dbReference type="PROSITE" id="PS01031"/>
    </source>
</evidence>
<gene>
    <name evidence="4" type="ORF">LOTGIDRAFT_136700</name>
</gene>
<protein>
    <recommendedName>
        <fullName evidence="3">SHSP domain-containing protein</fullName>
    </recommendedName>
</protein>
<dbReference type="PANTHER" id="PTHR45640">
    <property type="entry name" value="HEAT SHOCK PROTEIN HSP-12.2-RELATED"/>
    <property type="match status" value="1"/>
</dbReference>
<dbReference type="GO" id="GO:0042026">
    <property type="term" value="P:protein refolding"/>
    <property type="evidence" value="ECO:0007669"/>
    <property type="project" value="TreeGrafter"/>
</dbReference>
<dbReference type="CTD" id="20233830"/>
<dbReference type="GO" id="GO:0005634">
    <property type="term" value="C:nucleus"/>
    <property type="evidence" value="ECO:0007669"/>
    <property type="project" value="TreeGrafter"/>
</dbReference>
<dbReference type="GO" id="GO:0051082">
    <property type="term" value="F:unfolded protein binding"/>
    <property type="evidence" value="ECO:0007669"/>
    <property type="project" value="TreeGrafter"/>
</dbReference>
<dbReference type="Proteomes" id="UP000030746">
    <property type="component" value="Unassembled WGS sequence"/>
</dbReference>
<dbReference type="PROSITE" id="PS01031">
    <property type="entry name" value="SHSP"/>
    <property type="match status" value="1"/>
</dbReference>
<evidence type="ECO:0000313" key="4">
    <source>
        <dbReference type="EMBL" id="ESP04166.1"/>
    </source>
</evidence>
<dbReference type="Gene3D" id="2.60.40.790">
    <property type="match status" value="1"/>
</dbReference>
<feature type="non-terminal residue" evidence="4">
    <location>
        <position position="103"/>
    </location>
</feature>
<dbReference type="RefSeq" id="XP_009045112.1">
    <property type="nucleotide sequence ID" value="XM_009046864.1"/>
</dbReference>
<feature type="domain" description="SHSP" evidence="3">
    <location>
        <begin position="12"/>
        <end position="103"/>
    </location>
</feature>
<organism evidence="4 5">
    <name type="scientific">Lottia gigantea</name>
    <name type="common">Giant owl limpet</name>
    <dbReference type="NCBI Taxonomy" id="225164"/>
    <lineage>
        <taxon>Eukaryota</taxon>
        <taxon>Metazoa</taxon>
        <taxon>Spiralia</taxon>
        <taxon>Lophotrochozoa</taxon>
        <taxon>Mollusca</taxon>
        <taxon>Gastropoda</taxon>
        <taxon>Patellogastropoda</taxon>
        <taxon>Lottioidea</taxon>
        <taxon>Lottiidae</taxon>
        <taxon>Lottia</taxon>
    </lineage>
</organism>
<dbReference type="HOGENOM" id="CLU_095001_7_2_1"/>
<proteinExistence type="inferred from homology"/>
<dbReference type="AlphaFoldDB" id="V4B9N5"/>
<dbReference type="OrthoDB" id="10060792at2759"/>
<dbReference type="KEGG" id="lgi:LOTGIDRAFT_136700"/>
<dbReference type="EMBL" id="KB199861">
    <property type="protein sequence ID" value="ESP04166.1"/>
    <property type="molecule type" value="Genomic_DNA"/>
</dbReference>
<evidence type="ECO:0000256" key="1">
    <source>
        <dbReference type="PROSITE-ProRule" id="PRU00285"/>
    </source>
</evidence>
<dbReference type="CDD" id="cd06526">
    <property type="entry name" value="metazoan_ACD"/>
    <property type="match status" value="1"/>
</dbReference>
<dbReference type="InterPro" id="IPR008978">
    <property type="entry name" value="HSP20-like_chaperone"/>
</dbReference>
<dbReference type="OMA" id="FIARSFV"/>
<sequence>MGIPERTSAVSSVRDDGKAVIEKDDRGNPVFRVRFDVSDYKPDEVNVKMDSNKMQVHARHEQKDGGKSVSREFSREINIPREIDPMSLQCAISKEGVLCVEAP</sequence>
<dbReference type="Pfam" id="PF00011">
    <property type="entry name" value="HSP20"/>
    <property type="match status" value="1"/>
</dbReference>
<reference evidence="4 5" key="1">
    <citation type="journal article" date="2013" name="Nature">
        <title>Insights into bilaterian evolution from three spiralian genomes.</title>
        <authorList>
            <person name="Simakov O."/>
            <person name="Marletaz F."/>
            <person name="Cho S.J."/>
            <person name="Edsinger-Gonzales E."/>
            <person name="Havlak P."/>
            <person name="Hellsten U."/>
            <person name="Kuo D.H."/>
            <person name="Larsson T."/>
            <person name="Lv J."/>
            <person name="Arendt D."/>
            <person name="Savage R."/>
            <person name="Osoegawa K."/>
            <person name="de Jong P."/>
            <person name="Grimwood J."/>
            <person name="Chapman J.A."/>
            <person name="Shapiro H."/>
            <person name="Aerts A."/>
            <person name="Otillar R.P."/>
            <person name="Terry A.Y."/>
            <person name="Boore J.L."/>
            <person name="Grigoriev I.V."/>
            <person name="Lindberg D.R."/>
            <person name="Seaver E.C."/>
            <person name="Weisblat D.A."/>
            <person name="Putnam N.H."/>
            <person name="Rokhsar D.S."/>
        </authorList>
    </citation>
    <scope>NUCLEOTIDE SEQUENCE [LARGE SCALE GENOMIC DNA]</scope>
</reference>
<dbReference type="GO" id="GO:0005737">
    <property type="term" value="C:cytoplasm"/>
    <property type="evidence" value="ECO:0007669"/>
    <property type="project" value="TreeGrafter"/>
</dbReference>
<evidence type="ECO:0000313" key="5">
    <source>
        <dbReference type="Proteomes" id="UP000030746"/>
    </source>
</evidence>
<dbReference type="InterPro" id="IPR002068">
    <property type="entry name" value="A-crystallin/Hsp20_dom"/>
</dbReference>
<dbReference type="SUPFAM" id="SSF49764">
    <property type="entry name" value="HSP20-like chaperones"/>
    <property type="match status" value="1"/>
</dbReference>
<dbReference type="PRINTS" id="PR00299">
    <property type="entry name" value="ACRYSTALLIN"/>
</dbReference>
<accession>V4B9N5</accession>
<evidence type="ECO:0000256" key="2">
    <source>
        <dbReference type="RuleBase" id="RU003616"/>
    </source>
</evidence>
<dbReference type="GO" id="GO:0009408">
    <property type="term" value="P:response to heat"/>
    <property type="evidence" value="ECO:0007669"/>
    <property type="project" value="TreeGrafter"/>
</dbReference>
<dbReference type="STRING" id="225164.V4B9N5"/>
<dbReference type="InterPro" id="IPR001436">
    <property type="entry name" value="Alpha-crystallin/sHSP_animal"/>
</dbReference>
<dbReference type="PANTHER" id="PTHR45640:SF26">
    <property type="entry name" value="RE23625P"/>
    <property type="match status" value="1"/>
</dbReference>